<dbReference type="AlphaFoldDB" id="A0A813FSQ0"/>
<organism evidence="2 3">
    <name type="scientific">Polarella glacialis</name>
    <name type="common">Dinoflagellate</name>
    <dbReference type="NCBI Taxonomy" id="89957"/>
    <lineage>
        <taxon>Eukaryota</taxon>
        <taxon>Sar</taxon>
        <taxon>Alveolata</taxon>
        <taxon>Dinophyceae</taxon>
        <taxon>Suessiales</taxon>
        <taxon>Suessiaceae</taxon>
        <taxon>Polarella</taxon>
    </lineage>
</organism>
<keyword evidence="3" id="KW-1185">Reference proteome</keyword>
<dbReference type="EMBL" id="CAJNNV010025298">
    <property type="protein sequence ID" value="CAE8613707.1"/>
    <property type="molecule type" value="Genomic_DNA"/>
</dbReference>
<comment type="caution">
    <text evidence="2">The sequence shown here is derived from an EMBL/GenBank/DDBJ whole genome shotgun (WGS) entry which is preliminary data.</text>
</comment>
<evidence type="ECO:0000256" key="1">
    <source>
        <dbReference type="SAM" id="MobiDB-lite"/>
    </source>
</evidence>
<protein>
    <submittedName>
        <fullName evidence="2">Uncharacterized protein</fullName>
    </submittedName>
</protein>
<feature type="compositionally biased region" description="Low complexity" evidence="1">
    <location>
        <begin position="1"/>
        <end position="13"/>
    </location>
</feature>
<proteinExistence type="predicted"/>
<sequence length="111" mass="11438">PRPCCLARGPRGCARGRGSERPGAVARGRGPEGRARGGDACRASERPGPPVRGRGPAQGLRRRPGGCPAERRQPALRCAGVEAHGSQRAEASPSLAGLAQISPPWAALLSY</sequence>
<dbReference type="Proteomes" id="UP000654075">
    <property type="component" value="Unassembled WGS sequence"/>
</dbReference>
<reference evidence="2" key="1">
    <citation type="submission" date="2021-02" db="EMBL/GenBank/DDBJ databases">
        <authorList>
            <person name="Dougan E. K."/>
            <person name="Rhodes N."/>
            <person name="Thang M."/>
            <person name="Chan C."/>
        </authorList>
    </citation>
    <scope>NUCLEOTIDE SEQUENCE</scope>
</reference>
<feature type="region of interest" description="Disordered" evidence="1">
    <location>
        <begin position="1"/>
        <end position="72"/>
    </location>
</feature>
<name>A0A813FSQ0_POLGL</name>
<feature type="compositionally biased region" description="Basic and acidic residues" evidence="1">
    <location>
        <begin position="29"/>
        <end position="45"/>
    </location>
</feature>
<gene>
    <name evidence="2" type="ORF">PGLA1383_LOCUS31456</name>
</gene>
<feature type="non-terminal residue" evidence="2">
    <location>
        <position position="1"/>
    </location>
</feature>
<accession>A0A813FSQ0</accession>
<feature type="non-terminal residue" evidence="2">
    <location>
        <position position="111"/>
    </location>
</feature>
<evidence type="ECO:0000313" key="3">
    <source>
        <dbReference type="Proteomes" id="UP000654075"/>
    </source>
</evidence>
<evidence type="ECO:0000313" key="2">
    <source>
        <dbReference type="EMBL" id="CAE8613707.1"/>
    </source>
</evidence>